<evidence type="ECO:0000256" key="1">
    <source>
        <dbReference type="ARBA" id="ARBA00004651"/>
    </source>
</evidence>
<evidence type="ECO:0000256" key="10">
    <source>
        <dbReference type="ARBA" id="ARBA00049360"/>
    </source>
</evidence>
<evidence type="ECO:0000256" key="2">
    <source>
        <dbReference type="ARBA" id="ARBA00005675"/>
    </source>
</evidence>
<dbReference type="InterPro" id="IPR023299">
    <property type="entry name" value="ATPase_P-typ_cyto_dom_N"/>
</dbReference>
<dbReference type="SFLD" id="SFLDF00027">
    <property type="entry name" value="p-type_atpase"/>
    <property type="match status" value="1"/>
</dbReference>
<feature type="transmembrane region" description="Helical" evidence="12">
    <location>
        <begin position="115"/>
        <end position="132"/>
    </location>
</feature>
<organism evidence="14 15">
    <name type="scientific">Collinsella ihumii</name>
    <dbReference type="NCBI Taxonomy" id="1720204"/>
    <lineage>
        <taxon>Bacteria</taxon>
        <taxon>Bacillati</taxon>
        <taxon>Actinomycetota</taxon>
        <taxon>Coriobacteriia</taxon>
        <taxon>Coriobacteriales</taxon>
        <taxon>Coriobacteriaceae</taxon>
        <taxon>Collinsella</taxon>
    </lineage>
</organism>
<dbReference type="InterPro" id="IPR044492">
    <property type="entry name" value="P_typ_ATPase_HD_dom"/>
</dbReference>
<evidence type="ECO:0000256" key="12">
    <source>
        <dbReference type="SAM" id="Phobius"/>
    </source>
</evidence>
<dbReference type="InterPro" id="IPR018303">
    <property type="entry name" value="ATPase_P-typ_P_site"/>
</dbReference>
<dbReference type="SUPFAM" id="SSF81665">
    <property type="entry name" value="Calcium ATPase, transmembrane domain M"/>
    <property type="match status" value="1"/>
</dbReference>
<keyword evidence="3" id="KW-1003">Cell membrane</keyword>
<dbReference type="GO" id="GO:0005886">
    <property type="term" value="C:plasma membrane"/>
    <property type="evidence" value="ECO:0007669"/>
    <property type="project" value="UniProtKB-SubCell"/>
</dbReference>
<keyword evidence="6" id="KW-0067">ATP-binding</keyword>
<reference evidence="14" key="1">
    <citation type="journal article" date="2021" name="PeerJ">
        <title>Extensive microbial diversity within the chicken gut microbiome revealed by metagenomics and culture.</title>
        <authorList>
            <person name="Gilroy R."/>
            <person name="Ravi A."/>
            <person name="Getino M."/>
            <person name="Pursley I."/>
            <person name="Horton D.L."/>
            <person name="Alikhan N.F."/>
            <person name="Baker D."/>
            <person name="Gharbi K."/>
            <person name="Hall N."/>
            <person name="Watson M."/>
            <person name="Adriaenssens E.M."/>
            <person name="Foster-Nyarko E."/>
            <person name="Jarju S."/>
            <person name="Secka A."/>
            <person name="Antonio M."/>
            <person name="Oren A."/>
            <person name="Chaudhuri R.R."/>
            <person name="La Ragione R."/>
            <person name="Hildebrand F."/>
            <person name="Pallen M.J."/>
        </authorList>
    </citation>
    <scope>NUCLEOTIDE SEQUENCE</scope>
    <source>
        <strain evidence="14">ChiGjej2B2-7701</strain>
    </source>
</reference>
<dbReference type="AlphaFoldDB" id="A0A921LS67"/>
<dbReference type="PRINTS" id="PR00121">
    <property type="entry name" value="NAKATPASE"/>
</dbReference>
<dbReference type="SUPFAM" id="SSF81660">
    <property type="entry name" value="Metal cation-transporting ATPase, ATP-binding domain N"/>
    <property type="match status" value="1"/>
</dbReference>
<dbReference type="Pfam" id="PF13246">
    <property type="entry name" value="Cation_ATPase"/>
    <property type="match status" value="1"/>
</dbReference>
<dbReference type="GO" id="GO:0005524">
    <property type="term" value="F:ATP binding"/>
    <property type="evidence" value="ECO:0007669"/>
    <property type="project" value="UniProtKB-KW"/>
</dbReference>
<evidence type="ECO:0000256" key="7">
    <source>
        <dbReference type="ARBA" id="ARBA00022967"/>
    </source>
</evidence>
<evidence type="ECO:0000259" key="13">
    <source>
        <dbReference type="SMART" id="SM00831"/>
    </source>
</evidence>
<dbReference type="SMART" id="SM00831">
    <property type="entry name" value="Cation_ATPase_N"/>
    <property type="match status" value="1"/>
</dbReference>
<evidence type="ECO:0000256" key="11">
    <source>
        <dbReference type="SAM" id="MobiDB-lite"/>
    </source>
</evidence>
<keyword evidence="8 12" id="KW-1133">Transmembrane helix</keyword>
<dbReference type="InterPro" id="IPR004014">
    <property type="entry name" value="ATPase_P-typ_cation-transptr_N"/>
</dbReference>
<comment type="similarity">
    <text evidence="2">Belongs to the cation transport ATPase (P-type) (TC 3.A.3) family. Type IIA subfamily.</text>
</comment>
<proteinExistence type="inferred from homology"/>
<keyword evidence="4 12" id="KW-0812">Transmembrane</keyword>
<dbReference type="GO" id="GO:0016887">
    <property type="term" value="F:ATP hydrolysis activity"/>
    <property type="evidence" value="ECO:0007669"/>
    <property type="project" value="InterPro"/>
</dbReference>
<dbReference type="PANTHER" id="PTHR43294:SF21">
    <property type="entry name" value="CATION TRANSPORTING ATPASE"/>
    <property type="match status" value="1"/>
</dbReference>
<comment type="catalytic activity">
    <reaction evidence="10">
        <text>ATP + H2O = ADP + phosphate + H(+)</text>
        <dbReference type="Rhea" id="RHEA:13065"/>
        <dbReference type="ChEBI" id="CHEBI:15377"/>
        <dbReference type="ChEBI" id="CHEBI:15378"/>
        <dbReference type="ChEBI" id="CHEBI:30616"/>
        <dbReference type="ChEBI" id="CHEBI:43474"/>
        <dbReference type="ChEBI" id="CHEBI:456216"/>
    </reaction>
</comment>
<keyword evidence="5" id="KW-0547">Nucleotide-binding</keyword>
<dbReference type="SUPFAM" id="SSF56784">
    <property type="entry name" value="HAD-like"/>
    <property type="match status" value="1"/>
</dbReference>
<dbReference type="Gene3D" id="1.20.1110.10">
    <property type="entry name" value="Calcium-transporting ATPase, transmembrane domain"/>
    <property type="match status" value="1"/>
</dbReference>
<dbReference type="GO" id="GO:1902600">
    <property type="term" value="P:proton transmembrane transport"/>
    <property type="evidence" value="ECO:0007669"/>
    <property type="project" value="TreeGrafter"/>
</dbReference>
<feature type="transmembrane region" description="Helical" evidence="12">
    <location>
        <begin position="307"/>
        <end position="332"/>
    </location>
</feature>
<dbReference type="InterPro" id="IPR059000">
    <property type="entry name" value="ATPase_P-type_domA"/>
</dbReference>
<evidence type="ECO:0000256" key="8">
    <source>
        <dbReference type="ARBA" id="ARBA00022989"/>
    </source>
</evidence>
<dbReference type="InterPro" id="IPR008250">
    <property type="entry name" value="ATPase_P-typ_transduc_dom_A_sf"/>
</dbReference>
<comment type="caution">
    <text evidence="14">The sequence shown here is derived from an EMBL/GenBank/DDBJ whole genome shotgun (WGS) entry which is preliminary data.</text>
</comment>
<dbReference type="Gene3D" id="3.40.1110.10">
    <property type="entry name" value="Calcium-transporting ATPase, cytoplasmic domain N"/>
    <property type="match status" value="1"/>
</dbReference>
<feature type="transmembrane region" description="Helical" evidence="12">
    <location>
        <begin position="935"/>
        <end position="953"/>
    </location>
</feature>
<gene>
    <name evidence="14" type="ORF">K8U80_09835</name>
</gene>
<evidence type="ECO:0000313" key="14">
    <source>
        <dbReference type="EMBL" id="HJG31674.1"/>
    </source>
</evidence>
<dbReference type="Pfam" id="PF08282">
    <property type="entry name" value="Hydrolase_3"/>
    <property type="match status" value="1"/>
</dbReference>
<dbReference type="SFLD" id="SFLDS00003">
    <property type="entry name" value="Haloacid_Dehalogenase"/>
    <property type="match status" value="1"/>
</dbReference>
<dbReference type="Proteomes" id="UP000746751">
    <property type="component" value="Unassembled WGS sequence"/>
</dbReference>
<name>A0A921LS67_9ACTN</name>
<dbReference type="PANTHER" id="PTHR43294">
    <property type="entry name" value="SODIUM/POTASSIUM-TRANSPORTING ATPASE SUBUNIT ALPHA"/>
    <property type="match status" value="1"/>
</dbReference>
<evidence type="ECO:0000256" key="9">
    <source>
        <dbReference type="ARBA" id="ARBA00023136"/>
    </source>
</evidence>
<feature type="transmembrane region" description="Helical" evidence="12">
    <location>
        <begin position="906"/>
        <end position="923"/>
    </location>
</feature>
<dbReference type="SFLD" id="SFLDG00002">
    <property type="entry name" value="C1.7:_P-type_atpase_like"/>
    <property type="match status" value="1"/>
</dbReference>
<feature type="domain" description="Cation-transporting P-type ATPase N-terminal" evidence="13">
    <location>
        <begin position="39"/>
        <end position="112"/>
    </location>
</feature>
<dbReference type="PRINTS" id="PR00119">
    <property type="entry name" value="CATATPASE"/>
</dbReference>
<dbReference type="InterPro" id="IPR001757">
    <property type="entry name" value="P_typ_ATPase"/>
</dbReference>
<feature type="transmembrane region" description="Helical" evidence="12">
    <location>
        <begin position="825"/>
        <end position="844"/>
    </location>
</feature>
<evidence type="ECO:0000256" key="3">
    <source>
        <dbReference type="ARBA" id="ARBA00022475"/>
    </source>
</evidence>
<dbReference type="Gene3D" id="3.40.50.1000">
    <property type="entry name" value="HAD superfamily/HAD-like"/>
    <property type="match status" value="1"/>
</dbReference>
<feature type="region of interest" description="Disordered" evidence="11">
    <location>
        <begin position="1"/>
        <end position="33"/>
    </location>
</feature>
<feature type="transmembrane region" description="Helical" evidence="12">
    <location>
        <begin position="85"/>
        <end position="109"/>
    </location>
</feature>
<dbReference type="NCBIfam" id="TIGR01494">
    <property type="entry name" value="ATPase_P-type"/>
    <property type="match status" value="2"/>
</dbReference>
<dbReference type="InterPro" id="IPR023298">
    <property type="entry name" value="ATPase_P-typ_TM_dom_sf"/>
</dbReference>
<sequence>MGTQNPASPQEAASTDSGVHLQPGRANQAGDESGNLIETIRTSTIDQTLAMLGVGAGGLPSTEATARQQRYGKNLIESGKKRSPIIAFLSNFTHLMAILLWVAGIIAFIAGLPELGVAVWLVNIINGVFSFWQEYRASQATEALKKMLPAYTNVIRDGQEQKVLAEDLVPGDIMLLAEGDKISADARVIASSDLQVNQSTLNGESNPSRKTSDAVLEEGLSAAEIPNLVFAGTSVSEGNGRAVVIRIGMDTEFGKIASLTQNMEDVESPLQRDLDRLTKQVTVFAMCMGVIFFSLSMFVVHEPFAQSFIFALGMVVAFIPEGLLPTVTLSLAMAVQRMSRRNALVKKLNSVEALGSTSVICTDKTGTLTQNEMTVNHLWTASREYEITGVGYAPEGAIEAGGTTYRAVDDPDLELLLEGGLLCGNARLHAPEEEGKRYEVYGDPTEACLIVSAQKGGIDPAELESRMPRVKELPFESRRKRMTTVHSLEDPIDGATRIAFTKGAPNEVVRLADKIRVDGRVVPMTDELRARIMDANDSYAADGLRVLAVAYRPLGAEAERQGVPASMSAYTPETIECHLTFVGLEVMMDPPRPEVAAAVAECRRAGIRIVMITGDYGLTAASIARRIGIVDGGDLSVISGFELSKMSDDELKEKLAGQVVFARMAPEQKLRVVTALQEMGEIVAVTGDGVNDAPALKKADIGVAMGVAGTDVAKEAADMILTDDNFASIVAAIEEGRAVYSNIRKFLLYILNSNAPEAVPNAVYLLSSGAVPLPLTTMQILTIDLGTDMLPALGLGTEPPEGTVMDQPPRDPNERLLNPRVLVKAFLWYGLMGSIAAMIGYFLVNILNGWPAVPLAGIGNDADPVYIQATTMTLAGIVFAQIGQVMNCRTEKTSVFKIGLLANRQIVIGIVFEVALIVFLTVFPPLQSVFHTAPLAWQDYVFLCCIPPVVIAIEEARKAWLRRRDARRAARQA</sequence>
<dbReference type="PROSITE" id="PS00154">
    <property type="entry name" value="ATPASE_E1_E2"/>
    <property type="match status" value="1"/>
</dbReference>
<dbReference type="Pfam" id="PF00690">
    <property type="entry name" value="Cation_ATPase_N"/>
    <property type="match status" value="1"/>
</dbReference>
<evidence type="ECO:0000313" key="15">
    <source>
        <dbReference type="Proteomes" id="UP000746751"/>
    </source>
</evidence>
<dbReference type="Pfam" id="PF00122">
    <property type="entry name" value="E1-E2_ATPase"/>
    <property type="match status" value="1"/>
</dbReference>
<dbReference type="SUPFAM" id="SSF81653">
    <property type="entry name" value="Calcium ATPase, transduction domain A"/>
    <property type="match status" value="1"/>
</dbReference>
<evidence type="ECO:0000256" key="5">
    <source>
        <dbReference type="ARBA" id="ARBA00022741"/>
    </source>
</evidence>
<feature type="transmembrane region" description="Helical" evidence="12">
    <location>
        <begin position="281"/>
        <end position="301"/>
    </location>
</feature>
<protein>
    <submittedName>
        <fullName evidence="14">Cation-transporting P-type ATPase</fullName>
    </submittedName>
</protein>
<feature type="transmembrane region" description="Helical" evidence="12">
    <location>
        <begin position="864"/>
        <end position="885"/>
    </location>
</feature>
<dbReference type="InterPro" id="IPR006068">
    <property type="entry name" value="ATPase_P-typ_cation-transptr_C"/>
</dbReference>
<dbReference type="GO" id="GO:0019829">
    <property type="term" value="F:ATPase-coupled monoatomic cation transmembrane transporter activity"/>
    <property type="evidence" value="ECO:0007669"/>
    <property type="project" value="TreeGrafter"/>
</dbReference>
<dbReference type="InterPro" id="IPR023214">
    <property type="entry name" value="HAD_sf"/>
</dbReference>
<reference evidence="14" key="2">
    <citation type="submission" date="2021-09" db="EMBL/GenBank/DDBJ databases">
        <authorList>
            <person name="Gilroy R."/>
        </authorList>
    </citation>
    <scope>NUCLEOTIDE SEQUENCE</scope>
    <source>
        <strain evidence="14">ChiGjej2B2-7701</strain>
    </source>
</reference>
<dbReference type="InterPro" id="IPR050510">
    <property type="entry name" value="Cation_transp_ATPase_P-type"/>
</dbReference>
<accession>A0A921LS67</accession>
<feature type="compositionally biased region" description="Polar residues" evidence="11">
    <location>
        <begin position="1"/>
        <end position="17"/>
    </location>
</feature>
<evidence type="ECO:0000256" key="6">
    <source>
        <dbReference type="ARBA" id="ARBA00022840"/>
    </source>
</evidence>
<evidence type="ECO:0000256" key="4">
    <source>
        <dbReference type="ARBA" id="ARBA00022692"/>
    </source>
</evidence>
<keyword evidence="7" id="KW-1278">Translocase</keyword>
<dbReference type="Gene3D" id="2.70.150.10">
    <property type="entry name" value="Calcium-transporting ATPase, cytoplasmic transduction domain A"/>
    <property type="match status" value="1"/>
</dbReference>
<comment type="subcellular location">
    <subcellularLocation>
        <location evidence="1">Cell membrane</location>
        <topology evidence="1">Multi-pass membrane protein</topology>
    </subcellularLocation>
</comment>
<keyword evidence="9 12" id="KW-0472">Membrane</keyword>
<dbReference type="Pfam" id="PF00689">
    <property type="entry name" value="Cation_ATPase_C"/>
    <property type="match status" value="1"/>
</dbReference>
<dbReference type="EMBL" id="DYVF01000058">
    <property type="protein sequence ID" value="HJG31674.1"/>
    <property type="molecule type" value="Genomic_DNA"/>
</dbReference>
<dbReference type="FunFam" id="3.40.50.1000:FF:000028">
    <property type="entry name" value="Calcium-transporting P-type ATPase, putative"/>
    <property type="match status" value="1"/>
</dbReference>
<dbReference type="InterPro" id="IPR036412">
    <property type="entry name" value="HAD-like_sf"/>
</dbReference>